<keyword evidence="3" id="KW-0547">Nucleotide-binding</keyword>
<evidence type="ECO:0000256" key="6">
    <source>
        <dbReference type="ARBA" id="ARBA00023136"/>
    </source>
</evidence>
<dbReference type="InterPro" id="IPR011012">
    <property type="entry name" value="Longin-like_dom_sf"/>
</dbReference>
<reference evidence="10" key="1">
    <citation type="submission" date="2018-10" db="EMBL/GenBank/DDBJ databases">
        <title>Transcriptome assembly of Aceria tosichella (Wheat curl mite) Type 2.</title>
        <authorList>
            <person name="Scully E.D."/>
            <person name="Geib S.M."/>
            <person name="Palmer N.A."/>
            <person name="Gupta A.K."/>
            <person name="Sarath G."/>
            <person name="Tatineni S."/>
        </authorList>
    </citation>
    <scope>NUCLEOTIDE SEQUENCE</scope>
    <source>
        <strain evidence="10">LincolnNE</strain>
    </source>
</reference>
<keyword evidence="6" id="KW-0472">Membrane</keyword>
<evidence type="ECO:0000256" key="5">
    <source>
        <dbReference type="ARBA" id="ARBA00023134"/>
    </source>
</evidence>
<evidence type="ECO:0000256" key="8">
    <source>
        <dbReference type="SAM" id="MobiDB-lite"/>
    </source>
</evidence>
<dbReference type="FunFam" id="3.40.50.300:FF:000188">
    <property type="entry name" value="signal recognition particle receptor subunit alpha"/>
    <property type="match status" value="1"/>
</dbReference>
<feature type="compositionally biased region" description="Basic and acidic residues" evidence="8">
    <location>
        <begin position="253"/>
        <end position="272"/>
    </location>
</feature>
<dbReference type="PANTHER" id="PTHR43134">
    <property type="entry name" value="SIGNAL RECOGNITION PARTICLE RECEPTOR SUBUNIT ALPHA"/>
    <property type="match status" value="1"/>
</dbReference>
<dbReference type="InterPro" id="IPR042101">
    <property type="entry name" value="SRP54_N_sf"/>
</dbReference>
<feature type="region of interest" description="Disordered" evidence="8">
    <location>
        <begin position="248"/>
        <end position="315"/>
    </location>
</feature>
<dbReference type="InterPro" id="IPR000897">
    <property type="entry name" value="SRP54_GTPase_dom"/>
</dbReference>
<keyword evidence="5" id="KW-0342">GTP-binding</keyword>
<comment type="subcellular location">
    <subcellularLocation>
        <location evidence="1">Endoplasmic reticulum membrane</location>
        <topology evidence="1">Peripheral membrane protein</topology>
        <orientation evidence="1">Cytoplasmic side</orientation>
    </subcellularLocation>
</comment>
<evidence type="ECO:0000313" key="10">
    <source>
        <dbReference type="EMBL" id="MDE51686.1"/>
    </source>
</evidence>
<dbReference type="GO" id="GO:0003924">
    <property type="term" value="F:GTPase activity"/>
    <property type="evidence" value="ECO:0007669"/>
    <property type="project" value="InterPro"/>
</dbReference>
<dbReference type="GO" id="GO:0005785">
    <property type="term" value="C:signal recognition particle receptor complex"/>
    <property type="evidence" value="ECO:0007669"/>
    <property type="project" value="InterPro"/>
</dbReference>
<dbReference type="InterPro" id="IPR003593">
    <property type="entry name" value="AAA+_ATPase"/>
</dbReference>
<dbReference type="SMART" id="SM00962">
    <property type="entry name" value="SRP54"/>
    <property type="match status" value="1"/>
</dbReference>
<keyword evidence="7 10" id="KW-0675">Receptor</keyword>
<proteinExistence type="inferred from homology"/>
<dbReference type="EMBL" id="GGYP01006915">
    <property type="protein sequence ID" value="MDE51686.1"/>
    <property type="molecule type" value="Transcribed_RNA"/>
</dbReference>
<feature type="region of interest" description="Disordered" evidence="8">
    <location>
        <begin position="333"/>
        <end position="352"/>
    </location>
</feature>
<dbReference type="Pfam" id="PF00448">
    <property type="entry name" value="SRP54"/>
    <property type="match status" value="1"/>
</dbReference>
<name>A0A6G1SMC4_9ACAR</name>
<dbReference type="Gene3D" id="3.40.50.300">
    <property type="entry name" value="P-loop containing nucleotide triphosphate hydrolases"/>
    <property type="match status" value="1"/>
</dbReference>
<dbReference type="SUPFAM" id="SSF52540">
    <property type="entry name" value="P-loop containing nucleoside triphosphate hydrolases"/>
    <property type="match status" value="1"/>
</dbReference>
<dbReference type="GO" id="GO:0006886">
    <property type="term" value="P:intracellular protein transport"/>
    <property type="evidence" value="ECO:0007669"/>
    <property type="project" value="InterPro"/>
</dbReference>
<dbReference type="GO" id="GO:0005047">
    <property type="term" value="F:signal recognition particle binding"/>
    <property type="evidence" value="ECO:0007669"/>
    <property type="project" value="InterPro"/>
</dbReference>
<dbReference type="InterPro" id="IPR007222">
    <property type="entry name" value="Sig_recog_particle_rcpt_asu_N"/>
</dbReference>
<evidence type="ECO:0000256" key="4">
    <source>
        <dbReference type="ARBA" id="ARBA00022824"/>
    </source>
</evidence>
<gene>
    <name evidence="10" type="primary">Srpr</name>
    <name evidence="10" type="ORF">g.11689</name>
</gene>
<dbReference type="Pfam" id="PF04086">
    <property type="entry name" value="SRP-alpha_N"/>
    <property type="match status" value="1"/>
</dbReference>
<evidence type="ECO:0000256" key="7">
    <source>
        <dbReference type="ARBA" id="ARBA00023170"/>
    </source>
</evidence>
<dbReference type="SMART" id="SM00382">
    <property type="entry name" value="AAA"/>
    <property type="match status" value="1"/>
</dbReference>
<dbReference type="CDD" id="cd17876">
    <property type="entry name" value="SRalpha_C"/>
    <property type="match status" value="1"/>
</dbReference>
<evidence type="ECO:0000256" key="3">
    <source>
        <dbReference type="ARBA" id="ARBA00022741"/>
    </source>
</evidence>
<sequence>MLEFFVIFSKSGIVLFATVDHQLNQIINGLVKHVFLEERTGHYQTDQLQIKYLLDNEFELVYVVGYQKFLQLSYVDKFLSDIQLAFRDKYSDFDLRKILNISFNKQATKLRKILKQECNNEFGPSESMAQKSSKKHKRLDFCDLLIDETSILEFTKEFGSTYEKCVRTFNMQPKQETMRTFQDSAKSKKTIASMIVDSSAPAPTKPTLAKEPASEIVNKKPANENIAPSAGSAAANAFKPPANMLAKLASRTGDTKVTKKAKKDTSEKESSKKGKAARRWDLSGSNPDEFDFSKKPASQSGDCNENGNNNSASLNKNIASSLLPEDVETNLEITDSEESSDEEADAADLDDAKTAAKVSQSSFFGSIWKTISYNKTLTEEDLKPVLDQLRDHLTAKNVAAETAEELCKSVCRKLEGQNVNTWMNLKKFAREALQEAVLNILNPSRTINILREIQAKPKPPYVIVFCGVNGVGKSTNLAKIANWLINNKVKVLVVACDTFRAGAIEQLKTHVMALKSLHERGKNAPIKIELFEKGYGRDSAAIAMEAINYARNNQFNCVMVDTAGRMQDNEPLMRQLAKLIKINTPDLTLFVGEALVGNEAVDQLTKFNKSLLDCGCRVEGSSRSAIDGIVLTKFDTIDDQVGAAISMTYVTGQPIVFVGVGQTYRDLKQLDAKAVTRALMR</sequence>
<dbReference type="SMART" id="SM00963">
    <property type="entry name" value="SRP54_N"/>
    <property type="match status" value="1"/>
</dbReference>
<feature type="domain" description="SRP54-type proteins GTP-binding" evidence="9">
    <location>
        <begin position="654"/>
        <end position="667"/>
    </location>
</feature>
<dbReference type="CDD" id="cd14826">
    <property type="entry name" value="SR_alpha_SRX"/>
    <property type="match status" value="1"/>
</dbReference>
<dbReference type="SUPFAM" id="SSF64356">
    <property type="entry name" value="SNARE-like"/>
    <property type="match status" value="1"/>
</dbReference>
<feature type="compositionally biased region" description="Low complexity" evidence="8">
    <location>
        <begin position="304"/>
        <end position="315"/>
    </location>
</feature>
<dbReference type="SUPFAM" id="SSF47364">
    <property type="entry name" value="Domain of the SRP/SRP receptor G-proteins"/>
    <property type="match status" value="1"/>
</dbReference>
<evidence type="ECO:0000256" key="2">
    <source>
        <dbReference type="ARBA" id="ARBA00008531"/>
    </source>
</evidence>
<accession>A0A6G1SMC4</accession>
<dbReference type="PROSITE" id="PS00300">
    <property type="entry name" value="SRP54"/>
    <property type="match status" value="1"/>
</dbReference>
<dbReference type="InterPro" id="IPR036225">
    <property type="entry name" value="SRP/SRP_N"/>
</dbReference>
<dbReference type="PANTHER" id="PTHR43134:SF1">
    <property type="entry name" value="SIGNAL RECOGNITION PARTICLE RECEPTOR SUBUNIT ALPHA"/>
    <property type="match status" value="1"/>
</dbReference>
<keyword evidence="4" id="KW-0256">Endoplasmic reticulum</keyword>
<dbReference type="InterPro" id="IPR027417">
    <property type="entry name" value="P-loop_NTPase"/>
</dbReference>
<dbReference type="Gene3D" id="1.20.120.140">
    <property type="entry name" value="Signal recognition particle SRP54, nucleotide-binding domain"/>
    <property type="match status" value="1"/>
</dbReference>
<evidence type="ECO:0000259" key="9">
    <source>
        <dbReference type="PROSITE" id="PS00300"/>
    </source>
</evidence>
<protein>
    <submittedName>
        <fullName evidence="10">Signal recognition particle receptor subunit alpha</fullName>
    </submittedName>
</protein>
<dbReference type="Pfam" id="PF02881">
    <property type="entry name" value="SRP54_N"/>
    <property type="match status" value="1"/>
</dbReference>
<organism evidence="10">
    <name type="scientific">Aceria tosichella</name>
    <name type="common">wheat curl mite</name>
    <dbReference type="NCBI Taxonomy" id="561515"/>
    <lineage>
        <taxon>Eukaryota</taxon>
        <taxon>Metazoa</taxon>
        <taxon>Ecdysozoa</taxon>
        <taxon>Arthropoda</taxon>
        <taxon>Chelicerata</taxon>
        <taxon>Arachnida</taxon>
        <taxon>Acari</taxon>
        <taxon>Acariformes</taxon>
        <taxon>Trombidiformes</taxon>
        <taxon>Prostigmata</taxon>
        <taxon>Eupodina</taxon>
        <taxon>Eriophyoidea</taxon>
        <taxon>Eriophyidae</taxon>
        <taxon>Eriophyinae</taxon>
        <taxon>Aceriini</taxon>
        <taxon>Aceria</taxon>
    </lineage>
</organism>
<dbReference type="Gene3D" id="3.30.450.60">
    <property type="match status" value="1"/>
</dbReference>
<comment type="similarity">
    <text evidence="2">Belongs to the GTP-binding SRP family.</text>
</comment>
<feature type="compositionally biased region" description="Acidic residues" evidence="8">
    <location>
        <begin position="333"/>
        <end position="349"/>
    </location>
</feature>
<dbReference type="AlphaFoldDB" id="A0A6G1SMC4"/>
<evidence type="ECO:0000256" key="1">
    <source>
        <dbReference type="ARBA" id="ARBA00004397"/>
    </source>
</evidence>
<dbReference type="GO" id="GO:0005525">
    <property type="term" value="F:GTP binding"/>
    <property type="evidence" value="ECO:0007669"/>
    <property type="project" value="UniProtKB-KW"/>
</dbReference>
<dbReference type="InterPro" id="IPR013822">
    <property type="entry name" value="Signal_recog_particl_SRP54_hlx"/>
</dbReference>
<dbReference type="GO" id="GO:0006614">
    <property type="term" value="P:SRP-dependent cotranslational protein targeting to membrane"/>
    <property type="evidence" value="ECO:0007669"/>
    <property type="project" value="InterPro"/>
</dbReference>